<evidence type="ECO:0000256" key="1">
    <source>
        <dbReference type="SAM" id="MobiDB-lite"/>
    </source>
</evidence>
<dbReference type="Pfam" id="PF06013">
    <property type="entry name" value="WXG100"/>
    <property type="match status" value="1"/>
</dbReference>
<dbReference type="Proteomes" id="UP000586042">
    <property type="component" value="Unassembled WGS sequence"/>
</dbReference>
<dbReference type="RefSeq" id="WP_175587669.1">
    <property type="nucleotide sequence ID" value="NZ_JABWGN010000001.1"/>
</dbReference>
<feature type="region of interest" description="Disordered" evidence="1">
    <location>
        <begin position="232"/>
        <end position="459"/>
    </location>
</feature>
<name>A0A7Y6M1K4_9ACTN</name>
<dbReference type="Gene3D" id="1.10.287.1060">
    <property type="entry name" value="ESAT-6-like"/>
    <property type="match status" value="1"/>
</dbReference>
<accession>A0A7Y6M1K4</accession>
<reference evidence="2 3" key="1">
    <citation type="submission" date="2020-06" db="EMBL/GenBank/DDBJ databases">
        <title>Nonomuraea sp. SMC257, a novel actinomycete isolated from soil.</title>
        <authorList>
            <person name="Chanama M."/>
        </authorList>
    </citation>
    <scope>NUCLEOTIDE SEQUENCE [LARGE SCALE GENOMIC DNA]</scope>
    <source>
        <strain evidence="2 3">SMC257</strain>
    </source>
</reference>
<keyword evidence="3" id="KW-1185">Reference proteome</keyword>
<gene>
    <name evidence="2" type="ORF">HTZ77_02045</name>
</gene>
<dbReference type="InterPro" id="IPR036689">
    <property type="entry name" value="ESAT-6-like_sf"/>
</dbReference>
<protein>
    <submittedName>
        <fullName evidence="2">WXG100 family type VII secretion target</fullName>
    </submittedName>
</protein>
<dbReference type="EMBL" id="JABWGN010000001">
    <property type="protein sequence ID" value="NUW30214.1"/>
    <property type="molecule type" value="Genomic_DNA"/>
</dbReference>
<feature type="compositionally biased region" description="Gly residues" evidence="1">
    <location>
        <begin position="263"/>
        <end position="304"/>
    </location>
</feature>
<evidence type="ECO:0000313" key="3">
    <source>
        <dbReference type="Proteomes" id="UP000586042"/>
    </source>
</evidence>
<evidence type="ECO:0000313" key="2">
    <source>
        <dbReference type="EMBL" id="NUW30214.1"/>
    </source>
</evidence>
<sequence>MADSTKSPKATHWIKTQCDNFSVDDDGRSVAEVKNFILKLAPETFDGAATAYADAAERLAKTLDVIDEVSGELAKIWKGKASVDAQKALRQLHDTIVNLSGGMDGMAKPMQHLADRVREHTDFVQNKAMAWSDNQFTFNDSVADFYHTIDQGIEWGSQDELAGKHLAAFNKDLYEAYAHFPDFVQKDLPDIKDPTPPGADGIKDVNFDNPFKKGGVMPAGYNGGDFNGGGLNGNGINTPGGGLGLDDPSKRDGGSGDVNVPGMPGGPGGSTPGGGTGGDTGTGGVGTPGGIDTSGGVNTPGGGVTDPSQGGTTPGTHITDPSKGITDPSKGITMPGGSTATQLADYQRPNVPDATTSGWNPTSYTSPTTTGPNSTTNPHSTSSPYGAYNPNGTYNPNGASTADGVSTTGRGDGSAAANAQQLAARGSTSAGGLGSGFPVGHMGGGGGGEQESDRQSQYWLHIDDEHWTEGAYDDAVSDKLG</sequence>
<feature type="compositionally biased region" description="Gly residues" evidence="1">
    <location>
        <begin position="232"/>
        <end position="244"/>
    </location>
</feature>
<organism evidence="2 3">
    <name type="scientific">Nonomuraea montanisoli</name>
    <dbReference type="NCBI Taxonomy" id="2741721"/>
    <lineage>
        <taxon>Bacteria</taxon>
        <taxon>Bacillati</taxon>
        <taxon>Actinomycetota</taxon>
        <taxon>Actinomycetes</taxon>
        <taxon>Streptosporangiales</taxon>
        <taxon>Streptosporangiaceae</taxon>
        <taxon>Nonomuraea</taxon>
    </lineage>
</organism>
<comment type="caution">
    <text evidence="2">The sequence shown here is derived from an EMBL/GenBank/DDBJ whole genome shotgun (WGS) entry which is preliminary data.</text>
</comment>
<feature type="compositionally biased region" description="Polar residues" evidence="1">
    <location>
        <begin position="390"/>
        <end position="409"/>
    </location>
</feature>
<proteinExistence type="predicted"/>
<feature type="compositionally biased region" description="Low complexity" evidence="1">
    <location>
        <begin position="360"/>
        <end position="384"/>
    </location>
</feature>
<feature type="compositionally biased region" description="Gly residues" evidence="1">
    <location>
        <begin position="429"/>
        <end position="449"/>
    </location>
</feature>
<feature type="compositionally biased region" description="Polar residues" evidence="1">
    <location>
        <begin position="306"/>
        <end position="316"/>
    </location>
</feature>
<feature type="compositionally biased region" description="Low complexity" evidence="1">
    <location>
        <begin position="415"/>
        <end position="424"/>
    </location>
</feature>
<dbReference type="InterPro" id="IPR010310">
    <property type="entry name" value="T7SS_ESAT-6-like"/>
</dbReference>
<dbReference type="SUPFAM" id="SSF140453">
    <property type="entry name" value="EsxAB dimer-like"/>
    <property type="match status" value="1"/>
</dbReference>
<dbReference type="AlphaFoldDB" id="A0A7Y6M1K4"/>